<dbReference type="EMBL" id="JBIAHM010000008">
    <property type="protein sequence ID" value="MFE9601573.1"/>
    <property type="molecule type" value="Genomic_DNA"/>
</dbReference>
<gene>
    <name evidence="2" type="ORF">ACFYNQ_23775</name>
</gene>
<feature type="compositionally biased region" description="Low complexity" evidence="1">
    <location>
        <begin position="57"/>
        <end position="80"/>
    </location>
</feature>
<dbReference type="RefSeq" id="WP_388108898.1">
    <property type="nucleotide sequence ID" value="NZ_JBIAHM010000008.1"/>
</dbReference>
<proteinExistence type="predicted"/>
<evidence type="ECO:0000313" key="3">
    <source>
        <dbReference type="Proteomes" id="UP001601303"/>
    </source>
</evidence>
<reference evidence="2 3" key="1">
    <citation type="submission" date="2024-10" db="EMBL/GenBank/DDBJ databases">
        <title>The Natural Products Discovery Center: Release of the First 8490 Sequenced Strains for Exploring Actinobacteria Biosynthetic Diversity.</title>
        <authorList>
            <person name="Kalkreuter E."/>
            <person name="Kautsar S.A."/>
            <person name="Yang D."/>
            <person name="Bader C.D."/>
            <person name="Teijaro C.N."/>
            <person name="Fluegel L."/>
            <person name="Davis C.M."/>
            <person name="Simpson J.R."/>
            <person name="Lauterbach L."/>
            <person name="Steele A.D."/>
            <person name="Gui C."/>
            <person name="Meng S."/>
            <person name="Li G."/>
            <person name="Viehrig K."/>
            <person name="Ye F."/>
            <person name="Su P."/>
            <person name="Kiefer A.F."/>
            <person name="Nichols A."/>
            <person name="Cepeda A.J."/>
            <person name="Yan W."/>
            <person name="Fan B."/>
            <person name="Jiang Y."/>
            <person name="Adhikari A."/>
            <person name="Zheng C.-J."/>
            <person name="Schuster L."/>
            <person name="Cowan T.M."/>
            <person name="Smanski M.J."/>
            <person name="Chevrette M.G."/>
            <person name="De Carvalho L.P.S."/>
            <person name="Shen B."/>
        </authorList>
    </citation>
    <scope>NUCLEOTIDE SEQUENCE [LARGE SCALE GENOMIC DNA]</scope>
    <source>
        <strain evidence="2 3">NPDC006488</strain>
    </source>
</reference>
<evidence type="ECO:0000256" key="1">
    <source>
        <dbReference type="SAM" id="MobiDB-lite"/>
    </source>
</evidence>
<organism evidence="2 3">
    <name type="scientific">Streptomyces hokutonensis</name>
    <dbReference type="NCBI Taxonomy" id="1306990"/>
    <lineage>
        <taxon>Bacteria</taxon>
        <taxon>Bacillati</taxon>
        <taxon>Actinomycetota</taxon>
        <taxon>Actinomycetes</taxon>
        <taxon>Kitasatosporales</taxon>
        <taxon>Streptomycetaceae</taxon>
        <taxon>Streptomyces</taxon>
    </lineage>
</organism>
<sequence>MSRLDWGYVLHPQGIEVISAPGIERGPVVTWSTDPRVQLRDTPGLWKPGRPIPATTPPQTTARTAAPAPTTAWAPRARSH</sequence>
<dbReference type="Proteomes" id="UP001601303">
    <property type="component" value="Unassembled WGS sequence"/>
</dbReference>
<name>A0ABW6M7T4_9ACTN</name>
<comment type="caution">
    <text evidence="2">The sequence shown here is derived from an EMBL/GenBank/DDBJ whole genome shotgun (WGS) entry which is preliminary data.</text>
</comment>
<feature type="region of interest" description="Disordered" evidence="1">
    <location>
        <begin position="41"/>
        <end position="80"/>
    </location>
</feature>
<accession>A0ABW6M7T4</accession>
<keyword evidence="3" id="KW-1185">Reference proteome</keyword>
<evidence type="ECO:0000313" key="2">
    <source>
        <dbReference type="EMBL" id="MFE9601573.1"/>
    </source>
</evidence>
<protein>
    <submittedName>
        <fullName evidence="2">Uncharacterized protein</fullName>
    </submittedName>
</protein>